<dbReference type="EMBL" id="PVNH01000011">
    <property type="protein sequence ID" value="PRX44670.1"/>
    <property type="molecule type" value="Genomic_DNA"/>
</dbReference>
<accession>A0A2T0LNB7</accession>
<name>A0A2T0LNB7_9PSEU</name>
<comment type="caution">
    <text evidence="1">The sequence shown here is derived from an EMBL/GenBank/DDBJ whole genome shotgun (WGS) entry which is preliminary data.</text>
</comment>
<gene>
    <name evidence="1" type="ORF">B0I33_111183</name>
</gene>
<dbReference type="OrthoDB" id="3556805at2"/>
<evidence type="ECO:0000313" key="2">
    <source>
        <dbReference type="Proteomes" id="UP000238362"/>
    </source>
</evidence>
<proteinExistence type="predicted"/>
<sequence>MSLDALRQLLTAVHSGVADARAHTDRAKSLLEESRRALVDSQAQAQPWLPPQLAQALDQIDGHHGRLTGIGDLLERYQSRL</sequence>
<dbReference type="Proteomes" id="UP000238362">
    <property type="component" value="Unassembled WGS sequence"/>
</dbReference>
<evidence type="ECO:0000313" key="1">
    <source>
        <dbReference type="EMBL" id="PRX44670.1"/>
    </source>
</evidence>
<organism evidence="1 2">
    <name type="scientific">Prauserella shujinwangii</name>
    <dbReference type="NCBI Taxonomy" id="1453103"/>
    <lineage>
        <taxon>Bacteria</taxon>
        <taxon>Bacillati</taxon>
        <taxon>Actinomycetota</taxon>
        <taxon>Actinomycetes</taxon>
        <taxon>Pseudonocardiales</taxon>
        <taxon>Pseudonocardiaceae</taxon>
        <taxon>Prauserella</taxon>
    </lineage>
</organism>
<reference evidence="1 2" key="1">
    <citation type="submission" date="2018-03" db="EMBL/GenBank/DDBJ databases">
        <title>Genomic Encyclopedia of Type Strains, Phase III (KMG-III): the genomes of soil and plant-associated and newly described type strains.</title>
        <authorList>
            <person name="Whitman W."/>
        </authorList>
    </citation>
    <scope>NUCLEOTIDE SEQUENCE [LARGE SCALE GENOMIC DNA]</scope>
    <source>
        <strain evidence="1 2">CGMCC 4.7125</strain>
    </source>
</reference>
<dbReference type="AlphaFoldDB" id="A0A2T0LNB7"/>
<keyword evidence="2" id="KW-1185">Reference proteome</keyword>
<protein>
    <submittedName>
        <fullName evidence="1">Uncharacterized protein</fullName>
    </submittedName>
</protein>
<dbReference type="RefSeq" id="WP_106181327.1">
    <property type="nucleotide sequence ID" value="NZ_PVNH01000011.1"/>
</dbReference>